<dbReference type="Proteomes" id="UP000321393">
    <property type="component" value="Unassembled WGS sequence"/>
</dbReference>
<evidence type="ECO:0000313" key="5">
    <source>
        <dbReference type="Proteomes" id="UP000321947"/>
    </source>
</evidence>
<dbReference type="EMBL" id="SSTD01008482">
    <property type="protein sequence ID" value="TYK15446.1"/>
    <property type="molecule type" value="Genomic_DNA"/>
</dbReference>
<comment type="caution">
    <text evidence="3">The sequence shown here is derived from an EMBL/GenBank/DDBJ whole genome shotgun (WGS) entry which is preliminary data.</text>
</comment>
<feature type="compositionally biased region" description="Basic and acidic residues" evidence="1">
    <location>
        <begin position="50"/>
        <end position="87"/>
    </location>
</feature>
<accession>A0A5D3CYF5</accession>
<dbReference type="EMBL" id="SSTE01016125">
    <property type="protein sequence ID" value="KAA0042322.1"/>
    <property type="molecule type" value="Genomic_DNA"/>
</dbReference>
<evidence type="ECO:0000256" key="1">
    <source>
        <dbReference type="SAM" id="MobiDB-lite"/>
    </source>
</evidence>
<evidence type="ECO:0000313" key="2">
    <source>
        <dbReference type="EMBL" id="KAA0042322.1"/>
    </source>
</evidence>
<gene>
    <name evidence="3" type="ORF">E5676_scaffold477G00140</name>
    <name evidence="2" type="ORF">E6C27_scaffold795G00160</name>
</gene>
<organism evidence="3 5">
    <name type="scientific">Cucumis melo var. makuwa</name>
    <name type="common">Oriental melon</name>
    <dbReference type="NCBI Taxonomy" id="1194695"/>
    <lineage>
        <taxon>Eukaryota</taxon>
        <taxon>Viridiplantae</taxon>
        <taxon>Streptophyta</taxon>
        <taxon>Embryophyta</taxon>
        <taxon>Tracheophyta</taxon>
        <taxon>Spermatophyta</taxon>
        <taxon>Magnoliopsida</taxon>
        <taxon>eudicotyledons</taxon>
        <taxon>Gunneridae</taxon>
        <taxon>Pentapetalae</taxon>
        <taxon>rosids</taxon>
        <taxon>fabids</taxon>
        <taxon>Cucurbitales</taxon>
        <taxon>Cucurbitaceae</taxon>
        <taxon>Benincaseae</taxon>
        <taxon>Cucumis</taxon>
    </lineage>
</organism>
<proteinExistence type="predicted"/>
<feature type="region of interest" description="Disordered" evidence="1">
    <location>
        <begin position="49"/>
        <end position="87"/>
    </location>
</feature>
<name>A0A5D3CYF5_CUCMM</name>
<reference evidence="4 5" key="1">
    <citation type="submission" date="2019-08" db="EMBL/GenBank/DDBJ databases">
        <title>Draft genome sequences of two oriental melons (Cucumis melo L. var makuwa).</title>
        <authorList>
            <person name="Kwon S.-Y."/>
        </authorList>
    </citation>
    <scope>NUCLEOTIDE SEQUENCE [LARGE SCALE GENOMIC DNA]</scope>
    <source>
        <strain evidence="5">cv. Chang Bougi</strain>
        <strain evidence="4">cv. SW 3</strain>
        <tissue evidence="3">Leaf</tissue>
    </source>
</reference>
<sequence length="87" mass="10049">MARDKMRHNANREVSPNREVKVKDGILSSTTLHRIIAVNKNKAKLKCLKTKQDGKSEVEKVEDEHEDEKQKDDVPLKRKRQGEKEAS</sequence>
<protein>
    <submittedName>
        <fullName evidence="3">Uncharacterized protein</fullName>
    </submittedName>
</protein>
<dbReference type="AlphaFoldDB" id="A0A5D3CYF5"/>
<dbReference type="Proteomes" id="UP000321947">
    <property type="component" value="Unassembled WGS sequence"/>
</dbReference>
<evidence type="ECO:0000313" key="4">
    <source>
        <dbReference type="Proteomes" id="UP000321393"/>
    </source>
</evidence>
<evidence type="ECO:0000313" key="3">
    <source>
        <dbReference type="EMBL" id="TYK15446.1"/>
    </source>
</evidence>